<sequence length="227" mass="24499">MRKLSSAPFRAEQQAPVLVESDGEVLLPVVAAGPYREQLAQAIVAFKNHSAMPLSRPLSSALSRALELALKGSQPLLPILSSSDTGLGRHPPSLVPVPTTAASFRRRGYDPLAVLLARAMHDGGCQLPVVSVLRPRWRAPWRRFSQKSLSGAARRINMRQSLRVPARFQKRVLGRECIVVDDVLTTGATLAESARALTEAGALVRGAVVLAVAGRPDAAEIQWIPRK</sequence>
<dbReference type="InterPro" id="IPR029057">
    <property type="entry name" value="PRTase-like"/>
</dbReference>
<evidence type="ECO:0000313" key="3">
    <source>
        <dbReference type="EMBL" id="NYE94907.1"/>
    </source>
</evidence>
<dbReference type="SUPFAM" id="SSF53271">
    <property type="entry name" value="PRTase-like"/>
    <property type="match status" value="1"/>
</dbReference>
<dbReference type="CDD" id="cd06223">
    <property type="entry name" value="PRTases_typeI"/>
    <property type="match status" value="1"/>
</dbReference>
<dbReference type="Proteomes" id="UP000521748">
    <property type="component" value="Unassembled WGS sequence"/>
</dbReference>
<evidence type="ECO:0000259" key="2">
    <source>
        <dbReference type="Pfam" id="PF00156"/>
    </source>
</evidence>
<dbReference type="PANTHER" id="PTHR47505">
    <property type="entry name" value="DNA UTILIZATION PROTEIN YHGH"/>
    <property type="match status" value="1"/>
</dbReference>
<comment type="similarity">
    <text evidence="1">Belongs to the ComF/GntX family.</text>
</comment>
<accession>A0A7Y9LSR4</accession>
<keyword evidence="3" id="KW-0328">Glycosyltransferase</keyword>
<evidence type="ECO:0000256" key="1">
    <source>
        <dbReference type="ARBA" id="ARBA00008007"/>
    </source>
</evidence>
<dbReference type="GO" id="GO:0016757">
    <property type="term" value="F:glycosyltransferase activity"/>
    <property type="evidence" value="ECO:0007669"/>
    <property type="project" value="UniProtKB-KW"/>
</dbReference>
<name>A0A7Y9LSR4_9MICC</name>
<dbReference type="InterPro" id="IPR000836">
    <property type="entry name" value="PRTase_dom"/>
</dbReference>
<feature type="domain" description="Phosphoribosyltransferase" evidence="2">
    <location>
        <begin position="145"/>
        <end position="212"/>
    </location>
</feature>
<dbReference type="Pfam" id="PF00156">
    <property type="entry name" value="Pribosyltran"/>
    <property type="match status" value="1"/>
</dbReference>
<keyword evidence="3" id="KW-0808">Transferase</keyword>
<proteinExistence type="inferred from homology"/>
<protein>
    <submittedName>
        <fullName evidence="3">Putative amidophosphoribosyltransferase</fullName>
    </submittedName>
</protein>
<organism evidence="3 4">
    <name type="scientific">Psychromicrobium silvestre</name>
    <dbReference type="NCBI Taxonomy" id="1645614"/>
    <lineage>
        <taxon>Bacteria</taxon>
        <taxon>Bacillati</taxon>
        <taxon>Actinomycetota</taxon>
        <taxon>Actinomycetes</taxon>
        <taxon>Micrococcales</taxon>
        <taxon>Micrococcaceae</taxon>
        <taxon>Psychromicrobium</taxon>
    </lineage>
</organism>
<comment type="caution">
    <text evidence="3">The sequence shown here is derived from an EMBL/GenBank/DDBJ whole genome shotgun (WGS) entry which is preliminary data.</text>
</comment>
<dbReference type="PANTHER" id="PTHR47505:SF1">
    <property type="entry name" value="DNA UTILIZATION PROTEIN YHGH"/>
    <property type="match status" value="1"/>
</dbReference>
<dbReference type="Gene3D" id="3.40.50.2020">
    <property type="match status" value="1"/>
</dbReference>
<gene>
    <name evidence="3" type="ORF">FHU41_001128</name>
</gene>
<evidence type="ECO:0000313" key="4">
    <source>
        <dbReference type="Proteomes" id="UP000521748"/>
    </source>
</evidence>
<dbReference type="EMBL" id="JACBYQ010000001">
    <property type="protein sequence ID" value="NYE94907.1"/>
    <property type="molecule type" value="Genomic_DNA"/>
</dbReference>
<dbReference type="AlphaFoldDB" id="A0A7Y9LSR4"/>
<dbReference type="RefSeq" id="WP_179388618.1">
    <property type="nucleotide sequence ID" value="NZ_JACBYQ010000001.1"/>
</dbReference>
<dbReference type="InterPro" id="IPR051910">
    <property type="entry name" value="ComF/GntX_DNA_util-trans"/>
</dbReference>
<reference evidence="3 4" key="1">
    <citation type="submission" date="2020-07" db="EMBL/GenBank/DDBJ databases">
        <title>Sequencing the genomes of 1000 actinobacteria strains.</title>
        <authorList>
            <person name="Klenk H.-P."/>
        </authorList>
    </citation>
    <scope>NUCLEOTIDE SEQUENCE [LARGE SCALE GENOMIC DNA]</scope>
    <source>
        <strain evidence="3 4">DSM 102047</strain>
    </source>
</reference>
<keyword evidence="4" id="KW-1185">Reference proteome</keyword>